<reference evidence="2 3" key="1">
    <citation type="submission" date="2018-05" db="EMBL/GenBank/DDBJ databases">
        <title>Draft Genome Sequences for a Diverse set of 7 Haemophilus Species.</title>
        <authorList>
            <person name="Nichols M."/>
            <person name="Topaz N."/>
            <person name="Wang X."/>
            <person name="Wang X."/>
            <person name="Boxrud D."/>
        </authorList>
    </citation>
    <scope>NUCLEOTIDE SEQUENCE [LARGE SCALE GENOMIC DNA]</scope>
    <source>
        <strain evidence="2 3">C2002001239</strain>
    </source>
</reference>
<gene>
    <name evidence="2" type="ORF">DPV93_00645</name>
</gene>
<protein>
    <submittedName>
        <fullName evidence="2">Uncharacterized protein</fullName>
    </submittedName>
</protein>
<feature type="transmembrane region" description="Helical" evidence="1">
    <location>
        <begin position="98"/>
        <end position="120"/>
    </location>
</feature>
<evidence type="ECO:0000313" key="2">
    <source>
        <dbReference type="EMBL" id="RDE73699.1"/>
    </source>
</evidence>
<name>A0A369YFX5_9PAST</name>
<keyword evidence="1" id="KW-1133">Transmembrane helix</keyword>
<dbReference type="STRING" id="1035839.GCA_000238795_00204"/>
<comment type="caution">
    <text evidence="2">The sequence shown here is derived from an EMBL/GenBank/DDBJ whole genome shotgun (WGS) entry which is preliminary data.</text>
</comment>
<dbReference type="Proteomes" id="UP000253872">
    <property type="component" value="Unassembled WGS sequence"/>
</dbReference>
<organism evidence="2 3">
    <name type="scientific">Haemophilus sputorum</name>
    <dbReference type="NCBI Taxonomy" id="1078480"/>
    <lineage>
        <taxon>Bacteria</taxon>
        <taxon>Pseudomonadati</taxon>
        <taxon>Pseudomonadota</taxon>
        <taxon>Gammaproteobacteria</taxon>
        <taxon>Pasteurellales</taxon>
        <taxon>Pasteurellaceae</taxon>
        <taxon>Haemophilus</taxon>
    </lineage>
</organism>
<keyword evidence="1" id="KW-0472">Membrane</keyword>
<accession>A0A369YFX5</accession>
<keyword evidence="1" id="KW-0812">Transmembrane</keyword>
<dbReference type="EMBL" id="QEPN01000001">
    <property type="protein sequence ID" value="RDE73699.1"/>
    <property type="molecule type" value="Genomic_DNA"/>
</dbReference>
<dbReference type="RefSeq" id="WP_010130051.1">
    <property type="nucleotide sequence ID" value="NZ_QEPN01000001.1"/>
</dbReference>
<evidence type="ECO:0000313" key="3">
    <source>
        <dbReference type="Proteomes" id="UP000253872"/>
    </source>
</evidence>
<dbReference type="AlphaFoldDB" id="A0A369YFX5"/>
<feature type="transmembrane region" description="Helical" evidence="1">
    <location>
        <begin position="49"/>
        <end position="67"/>
    </location>
</feature>
<proteinExistence type="predicted"/>
<evidence type="ECO:0000256" key="1">
    <source>
        <dbReference type="SAM" id="Phobius"/>
    </source>
</evidence>
<sequence>MLNIFNSIKEKDSTNLALSFKWWSTVSLVVFIFSKSINLEQYSWYPSNSIYQILIELIIGFIFQLQLSKLKKGNIDIDKKLIDTITEKYQLNERVVQFILFIGAISMYVLLRFGLGHYYANK</sequence>
<feature type="transmembrane region" description="Helical" evidence="1">
    <location>
        <begin position="20"/>
        <end position="37"/>
    </location>
</feature>